<evidence type="ECO:0000259" key="6">
    <source>
        <dbReference type="PROSITE" id="PS50833"/>
    </source>
</evidence>
<dbReference type="AlphaFoldDB" id="A0AAD5TSA4"/>
<dbReference type="GO" id="GO:0000027">
    <property type="term" value="P:ribosomal large subunit assembly"/>
    <property type="evidence" value="ECO:0007669"/>
    <property type="project" value="InterPro"/>
</dbReference>
<evidence type="ECO:0000256" key="5">
    <source>
        <dbReference type="SAM" id="MobiDB-lite"/>
    </source>
</evidence>
<comment type="caution">
    <text evidence="7">The sequence shown here is derived from an EMBL/GenBank/DDBJ whole genome shotgun (WGS) entry which is preliminary data.</text>
</comment>
<dbReference type="Proteomes" id="UP001212152">
    <property type="component" value="Unassembled WGS sequence"/>
</dbReference>
<comment type="similarity">
    <text evidence="2 4">Belongs to the RPF2 family.</text>
</comment>
<name>A0AAD5TSA4_9FUNG</name>
<evidence type="ECO:0000313" key="7">
    <source>
        <dbReference type="EMBL" id="KAJ3185643.1"/>
    </source>
</evidence>
<evidence type="ECO:0000256" key="3">
    <source>
        <dbReference type="ARBA" id="ARBA00023242"/>
    </source>
</evidence>
<dbReference type="GO" id="GO:0005730">
    <property type="term" value="C:nucleolus"/>
    <property type="evidence" value="ECO:0007669"/>
    <property type="project" value="UniProtKB-SubCell"/>
</dbReference>
<gene>
    <name evidence="7" type="primary">RPF2</name>
    <name evidence="7" type="ORF">HDU87_000267</name>
</gene>
<sequence>MLKAARPKTAAGKRALKKREPQLIEGAKPAVFMKGTNTSQLVTSVFRDLYALKRPDAVLLSKRNEVRPFEDPHSLEFFSQKNDAALFVLASHSKKRPHNLVFARMFDYQLLDMVEIGVERGVPMEMFKGTKSAVGHRPLILFSGDCWDASDELRTFKSILLDMYRGTQSMDGVDLAGLEHVIAVTAVSTEKVHLRTYTIQLKKSGTKLPRVELTEMGPSCDWVVRRCRPANADAWKAATKIPKELKVKSVKNIERNAMGDQVGRIHMEKQNFDKMQTRKMKGLKRGPNEDEEDEGAAEDDIPAFAKRARLEQESD</sequence>
<proteinExistence type="inferred from homology"/>
<dbReference type="PANTHER" id="PTHR12728">
    <property type="entry name" value="BRIX DOMAIN CONTAINING PROTEIN"/>
    <property type="match status" value="1"/>
</dbReference>
<dbReference type="InterPro" id="IPR007109">
    <property type="entry name" value="Brix"/>
</dbReference>
<dbReference type="SMART" id="SM00879">
    <property type="entry name" value="Brix"/>
    <property type="match status" value="1"/>
</dbReference>
<reference evidence="7" key="1">
    <citation type="submission" date="2020-05" db="EMBL/GenBank/DDBJ databases">
        <title>Phylogenomic resolution of chytrid fungi.</title>
        <authorList>
            <person name="Stajich J.E."/>
            <person name="Amses K."/>
            <person name="Simmons R."/>
            <person name="Seto K."/>
            <person name="Myers J."/>
            <person name="Bonds A."/>
            <person name="Quandt C.A."/>
            <person name="Barry K."/>
            <person name="Liu P."/>
            <person name="Grigoriev I."/>
            <person name="Longcore J.E."/>
            <person name="James T.Y."/>
        </authorList>
    </citation>
    <scope>NUCLEOTIDE SEQUENCE</scope>
    <source>
        <strain evidence="7">JEL0379</strain>
    </source>
</reference>
<dbReference type="GO" id="GO:0000463">
    <property type="term" value="P:maturation of LSU-rRNA from tricistronic rRNA transcript (SSU-rRNA, 5.8S rRNA, LSU-rRNA)"/>
    <property type="evidence" value="ECO:0007669"/>
    <property type="project" value="TreeGrafter"/>
</dbReference>
<dbReference type="GO" id="GO:0019843">
    <property type="term" value="F:rRNA binding"/>
    <property type="evidence" value="ECO:0007669"/>
    <property type="project" value="UniProtKB-UniRule"/>
</dbReference>
<feature type="region of interest" description="Disordered" evidence="5">
    <location>
        <begin position="274"/>
        <end position="302"/>
    </location>
</feature>
<evidence type="ECO:0000256" key="2">
    <source>
        <dbReference type="ARBA" id="ARBA00010782"/>
    </source>
</evidence>
<evidence type="ECO:0000313" key="8">
    <source>
        <dbReference type="Proteomes" id="UP001212152"/>
    </source>
</evidence>
<protein>
    <recommendedName>
        <fullName evidence="4">Ribosome production factor 2 homolog</fullName>
    </recommendedName>
    <alternativeName>
        <fullName evidence="4">Ribosome biogenesis protein RPF2 homolog</fullName>
    </alternativeName>
</protein>
<dbReference type="InterPro" id="IPR039770">
    <property type="entry name" value="Rpf2"/>
</dbReference>
<organism evidence="7 8">
    <name type="scientific">Geranomyces variabilis</name>
    <dbReference type="NCBI Taxonomy" id="109894"/>
    <lineage>
        <taxon>Eukaryota</taxon>
        <taxon>Fungi</taxon>
        <taxon>Fungi incertae sedis</taxon>
        <taxon>Chytridiomycota</taxon>
        <taxon>Chytridiomycota incertae sedis</taxon>
        <taxon>Chytridiomycetes</taxon>
        <taxon>Spizellomycetales</taxon>
        <taxon>Powellomycetaceae</taxon>
        <taxon>Geranomyces</taxon>
    </lineage>
</organism>
<dbReference type="PROSITE" id="PS50833">
    <property type="entry name" value="BRIX"/>
    <property type="match status" value="1"/>
</dbReference>
<feature type="domain" description="Brix" evidence="6">
    <location>
        <begin position="28"/>
        <end position="233"/>
    </location>
</feature>
<keyword evidence="8" id="KW-1185">Reference proteome</keyword>
<keyword evidence="3 4" id="KW-0539">Nucleus</keyword>
<accession>A0AAD5TSA4</accession>
<dbReference type="Pfam" id="PF04427">
    <property type="entry name" value="Brix"/>
    <property type="match status" value="1"/>
</dbReference>
<feature type="compositionally biased region" description="Acidic residues" evidence="5">
    <location>
        <begin position="289"/>
        <end position="301"/>
    </location>
</feature>
<dbReference type="PANTHER" id="PTHR12728:SF0">
    <property type="entry name" value="RIBOSOME PRODUCTION FACTOR 2 HOMOLOG"/>
    <property type="match status" value="1"/>
</dbReference>
<evidence type="ECO:0000256" key="4">
    <source>
        <dbReference type="RuleBase" id="RU367086"/>
    </source>
</evidence>
<evidence type="ECO:0000256" key="1">
    <source>
        <dbReference type="ARBA" id="ARBA00004604"/>
    </source>
</evidence>
<comment type="subcellular location">
    <subcellularLocation>
        <location evidence="1 4">Nucleus</location>
        <location evidence="1 4">Nucleolus</location>
    </subcellularLocation>
</comment>
<dbReference type="EMBL" id="JADGJQ010000001">
    <property type="protein sequence ID" value="KAJ3185643.1"/>
    <property type="molecule type" value="Genomic_DNA"/>
</dbReference>